<evidence type="ECO:0000313" key="6">
    <source>
        <dbReference type="Proteomes" id="UP000186785"/>
    </source>
</evidence>
<dbReference type="PANTHER" id="PTHR43201:SF8">
    <property type="entry name" value="ACYL-COA SYNTHETASE FAMILY MEMBER 3"/>
    <property type="match status" value="1"/>
</dbReference>
<evidence type="ECO:0008006" key="7">
    <source>
        <dbReference type="Google" id="ProtNLM"/>
    </source>
</evidence>
<organism evidence="5 6">
    <name type="scientific">Boudabousia liubingyangii</name>
    <dbReference type="NCBI Taxonomy" id="1921764"/>
    <lineage>
        <taxon>Bacteria</taxon>
        <taxon>Bacillati</taxon>
        <taxon>Actinomycetota</taxon>
        <taxon>Actinomycetes</taxon>
        <taxon>Actinomycetales</taxon>
        <taxon>Actinomycetaceae</taxon>
        <taxon>Boudabousia</taxon>
    </lineage>
</organism>
<dbReference type="AlphaFoldDB" id="A0A1Q5PLN8"/>
<name>A0A1Q5PLN8_9ACTO</name>
<dbReference type="Pfam" id="PF00501">
    <property type="entry name" value="AMP-binding"/>
    <property type="match status" value="1"/>
</dbReference>
<dbReference type="Gene3D" id="3.40.50.12780">
    <property type="entry name" value="N-terminal domain of ligase-like"/>
    <property type="match status" value="1"/>
</dbReference>
<dbReference type="InterPro" id="IPR045851">
    <property type="entry name" value="AMP-bd_C_sf"/>
</dbReference>
<dbReference type="InterPro" id="IPR000873">
    <property type="entry name" value="AMP-dep_synth/lig_dom"/>
</dbReference>
<dbReference type="OrthoDB" id="9803968at2"/>
<protein>
    <recommendedName>
        <fullName evidence="7">AMP-dependent synthetase/ligase domain-containing protein</fullName>
    </recommendedName>
</protein>
<dbReference type="PANTHER" id="PTHR43201">
    <property type="entry name" value="ACYL-COA SYNTHETASE"/>
    <property type="match status" value="1"/>
</dbReference>
<sequence length="478" mass="52170">MSSNTLAPDAQPPKKPHPGQQPPAVELLERQPLLTLWGRKVWALPATFHADELLDLADFIRTYWTGPEATDGYPVLLPIAADEDTETVLTQVGTRALEFHPDGPPAHWDHAALLTRTSGSTAQDGKIVCLSREALRASIQGTWNFLAHSRDDSTPVNQVETHWVLPLSPAHIAGLLVLARATLAEEMGWGESHLWAICEGEFTQSFINTTNDLTPGPAFTSLVPTQLKRLLDTEEGTKAAQRYEMILLGGAPATSELLEKAAHLGVKVTTTYGASETAGGCFYNGHPIPTEPATLASLDPNTGRIAITGPTLFCGYLTVEDDLYEDEQGRTWWLTSDLGEAGPPLRVTGRYDYLINTGGLKIDPALVEKALTSHPEIQDALVCPIADEEWGQMVCALIVPELEELPEGMESTAYSAKTWAASEEEIESLNEHVRQLVDAPAVPKHYLWAGSIPLKGIGKPDRDRASQYLAQSYQNRQH</sequence>
<dbReference type="GO" id="GO:0031956">
    <property type="term" value="F:medium-chain fatty acid-CoA ligase activity"/>
    <property type="evidence" value="ECO:0007669"/>
    <property type="project" value="TreeGrafter"/>
</dbReference>
<evidence type="ECO:0000313" key="5">
    <source>
        <dbReference type="EMBL" id="OKL47959.1"/>
    </source>
</evidence>
<dbReference type="Proteomes" id="UP000186785">
    <property type="component" value="Unassembled WGS sequence"/>
</dbReference>
<feature type="domain" description="AMP-binding enzyme C-terminal" evidence="4">
    <location>
        <begin position="367"/>
        <end position="459"/>
    </location>
</feature>
<dbReference type="EMBL" id="MQSV01000003">
    <property type="protein sequence ID" value="OKL47959.1"/>
    <property type="molecule type" value="Genomic_DNA"/>
</dbReference>
<dbReference type="Pfam" id="PF13193">
    <property type="entry name" value="AMP-binding_C"/>
    <property type="match status" value="1"/>
</dbReference>
<evidence type="ECO:0000256" key="2">
    <source>
        <dbReference type="SAM" id="MobiDB-lite"/>
    </source>
</evidence>
<evidence type="ECO:0000259" key="3">
    <source>
        <dbReference type="Pfam" id="PF00501"/>
    </source>
</evidence>
<accession>A0A1Q5PLN8</accession>
<comment type="similarity">
    <text evidence="1">Belongs to the ATP-dependent AMP-binding enzyme family.</text>
</comment>
<dbReference type="Gene3D" id="3.30.300.30">
    <property type="match status" value="1"/>
</dbReference>
<evidence type="ECO:0000256" key="1">
    <source>
        <dbReference type="ARBA" id="ARBA00006432"/>
    </source>
</evidence>
<dbReference type="SUPFAM" id="SSF56801">
    <property type="entry name" value="Acetyl-CoA synthetase-like"/>
    <property type="match status" value="1"/>
</dbReference>
<dbReference type="RefSeq" id="WP_073709319.1">
    <property type="nucleotide sequence ID" value="NZ_MQSV01000003.1"/>
</dbReference>
<feature type="region of interest" description="Disordered" evidence="2">
    <location>
        <begin position="1"/>
        <end position="23"/>
    </location>
</feature>
<reference evidence="5 6" key="1">
    <citation type="submission" date="2016-11" db="EMBL/GenBank/DDBJ databases">
        <title>Actinomyces gypaetusis sp. nov. isolated from the vulture Gypaetus barbatus in Qinghai Tibet Plateau China.</title>
        <authorList>
            <person name="Meng X."/>
        </authorList>
    </citation>
    <scope>NUCLEOTIDE SEQUENCE [LARGE SCALE GENOMIC DNA]</scope>
    <source>
        <strain evidence="5 6">VUL4_2</strain>
    </source>
</reference>
<dbReference type="STRING" id="1921764.BSR28_05775"/>
<comment type="caution">
    <text evidence="5">The sequence shown here is derived from an EMBL/GenBank/DDBJ whole genome shotgun (WGS) entry which is preliminary data.</text>
</comment>
<dbReference type="InterPro" id="IPR042099">
    <property type="entry name" value="ANL_N_sf"/>
</dbReference>
<evidence type="ECO:0000259" key="4">
    <source>
        <dbReference type="Pfam" id="PF13193"/>
    </source>
</evidence>
<feature type="domain" description="AMP-dependent synthetase/ligase" evidence="3">
    <location>
        <begin position="92"/>
        <end position="291"/>
    </location>
</feature>
<gene>
    <name evidence="5" type="ORF">BSR29_05625</name>
</gene>
<dbReference type="GO" id="GO:0006631">
    <property type="term" value="P:fatty acid metabolic process"/>
    <property type="evidence" value="ECO:0007669"/>
    <property type="project" value="TreeGrafter"/>
</dbReference>
<keyword evidence="6" id="KW-1185">Reference proteome</keyword>
<dbReference type="InterPro" id="IPR025110">
    <property type="entry name" value="AMP-bd_C"/>
</dbReference>
<proteinExistence type="inferred from homology"/>